<keyword evidence="3 5" id="KW-0687">Ribonucleoprotein</keyword>
<gene>
    <name evidence="5 6" type="primary">rpmG</name>
    <name evidence="6" type="ORF">DRJ00_02430</name>
</gene>
<dbReference type="Pfam" id="PF00471">
    <property type="entry name" value="Ribosomal_L33"/>
    <property type="match status" value="1"/>
</dbReference>
<comment type="similarity">
    <text evidence="1 5">Belongs to the bacterial ribosomal protein bL33 family.</text>
</comment>
<dbReference type="GO" id="GO:0006412">
    <property type="term" value="P:translation"/>
    <property type="evidence" value="ECO:0007669"/>
    <property type="project" value="UniProtKB-UniRule"/>
</dbReference>
<dbReference type="SUPFAM" id="SSF57829">
    <property type="entry name" value="Zn-binding ribosomal proteins"/>
    <property type="match status" value="1"/>
</dbReference>
<dbReference type="Proteomes" id="UP000279422">
    <property type="component" value="Unassembled WGS sequence"/>
</dbReference>
<evidence type="ECO:0000256" key="4">
    <source>
        <dbReference type="ARBA" id="ARBA00035176"/>
    </source>
</evidence>
<dbReference type="InterPro" id="IPR038584">
    <property type="entry name" value="Ribosomal_bL33_sf"/>
</dbReference>
<dbReference type="NCBIfam" id="TIGR01023">
    <property type="entry name" value="rpmG_bact"/>
    <property type="match status" value="1"/>
</dbReference>
<dbReference type="EMBL" id="QMPZ01000017">
    <property type="protein sequence ID" value="RLE10120.1"/>
    <property type="molecule type" value="Genomic_DNA"/>
</dbReference>
<dbReference type="HAMAP" id="MF_00294">
    <property type="entry name" value="Ribosomal_bL33"/>
    <property type="match status" value="1"/>
</dbReference>
<evidence type="ECO:0000313" key="6">
    <source>
        <dbReference type="EMBL" id="RLE10120.1"/>
    </source>
</evidence>
<dbReference type="InterPro" id="IPR018264">
    <property type="entry name" value="Ribosomal_bL33_CS"/>
</dbReference>
<dbReference type="InterPro" id="IPR011332">
    <property type="entry name" value="Ribosomal_zn-bd"/>
</dbReference>
<evidence type="ECO:0000256" key="2">
    <source>
        <dbReference type="ARBA" id="ARBA00022980"/>
    </source>
</evidence>
<dbReference type="GO" id="GO:1990904">
    <property type="term" value="C:ribonucleoprotein complex"/>
    <property type="evidence" value="ECO:0007669"/>
    <property type="project" value="UniProtKB-KW"/>
</dbReference>
<dbReference type="PROSITE" id="PS00582">
    <property type="entry name" value="RIBOSOMAL_L33"/>
    <property type="match status" value="1"/>
</dbReference>
<dbReference type="AlphaFoldDB" id="A0A497E4X2"/>
<dbReference type="NCBIfam" id="NF001764">
    <property type="entry name" value="PRK00504.1"/>
    <property type="match status" value="1"/>
</dbReference>
<keyword evidence="2 5" id="KW-0689">Ribosomal protein</keyword>
<sequence>MRELVTLICTKCKRRNYVTTRSKRGSALALKKFCRFCRAHTLHKEK</sequence>
<evidence type="ECO:0000256" key="1">
    <source>
        <dbReference type="ARBA" id="ARBA00007596"/>
    </source>
</evidence>
<proteinExistence type="inferred from homology"/>
<dbReference type="Gene3D" id="2.20.28.120">
    <property type="entry name" value="Ribosomal protein L33"/>
    <property type="match status" value="1"/>
</dbReference>
<dbReference type="InterPro" id="IPR001705">
    <property type="entry name" value="Ribosomal_bL33"/>
</dbReference>
<evidence type="ECO:0000256" key="3">
    <source>
        <dbReference type="ARBA" id="ARBA00023274"/>
    </source>
</evidence>
<dbReference type="GO" id="GO:0005737">
    <property type="term" value="C:cytoplasm"/>
    <property type="evidence" value="ECO:0007669"/>
    <property type="project" value="UniProtKB-ARBA"/>
</dbReference>
<protein>
    <recommendedName>
        <fullName evidence="4 5">Large ribosomal subunit protein bL33</fullName>
    </recommendedName>
</protein>
<dbReference type="GO" id="GO:0005840">
    <property type="term" value="C:ribosome"/>
    <property type="evidence" value="ECO:0007669"/>
    <property type="project" value="UniProtKB-KW"/>
</dbReference>
<comment type="caution">
    <text evidence="6">The sequence shown here is derived from an EMBL/GenBank/DDBJ whole genome shotgun (WGS) entry which is preliminary data.</text>
</comment>
<evidence type="ECO:0000313" key="7">
    <source>
        <dbReference type="Proteomes" id="UP000279422"/>
    </source>
</evidence>
<organism evidence="6 7">
    <name type="scientific">Aerophobetes bacterium</name>
    <dbReference type="NCBI Taxonomy" id="2030807"/>
    <lineage>
        <taxon>Bacteria</taxon>
        <taxon>Candidatus Aerophobota</taxon>
    </lineage>
</organism>
<reference evidence="6 7" key="1">
    <citation type="submission" date="2018-06" db="EMBL/GenBank/DDBJ databases">
        <title>Extensive metabolic versatility and redundancy in microbially diverse, dynamic hydrothermal sediments.</title>
        <authorList>
            <person name="Dombrowski N."/>
            <person name="Teske A."/>
            <person name="Baker B.J."/>
        </authorList>
    </citation>
    <scope>NUCLEOTIDE SEQUENCE [LARGE SCALE GENOMIC DNA]</scope>
    <source>
        <strain evidence="6">B47_G16</strain>
    </source>
</reference>
<evidence type="ECO:0000256" key="5">
    <source>
        <dbReference type="HAMAP-Rule" id="MF_00294"/>
    </source>
</evidence>
<accession>A0A497E4X2</accession>
<name>A0A497E4X2_UNCAE</name>
<dbReference type="GO" id="GO:0003735">
    <property type="term" value="F:structural constituent of ribosome"/>
    <property type="evidence" value="ECO:0007669"/>
    <property type="project" value="InterPro"/>
</dbReference>